<dbReference type="OrthoDB" id="4773763at2759"/>
<comment type="caution">
    <text evidence="2">The sequence shown here is derived from an EMBL/GenBank/DDBJ whole genome shotgun (WGS) entry which is preliminary data.</text>
</comment>
<dbReference type="Proteomes" id="UP000193689">
    <property type="component" value="Unassembled WGS sequence"/>
</dbReference>
<accession>A0A1Y2EJR1</accession>
<sequence>MLISCPVAFKHPANWTVSLINHRRNSAGPTTSPKTPDRSTPDQTLFLPHRGGKIGIVMGHKRTGAKGRNGLPWSRARDNDQVMRDVSATRGNNGIHRGSQRNSNNSNNNSRDSPHHSQGPPVRFGNKNSNNPNNSPRNQRTHRGRGGGQGQRYHPSNHHNLSHNIAGDVTNHHQQHHHHLAENTSDSGFESDDLSPTEQSYPYFHNNNNTTTMDPLSLPSSAPLNRNCKDCRQIRKTNLKSRDDIFRTLQSIWSGLVQWSNDVGVPFGIAEDEMDWQPEPITLVLVVDRERDRLREYGLDLGKSEAGSEWGSPSQQQTQTQFQSWADGSFDGQDGQGQAGSNSSAWIRAGGGCGVLTSYTSGCNPTTYTGSSVPVLSYTLAGRAKAEVELEADAGRREIPMEPRMMENQAGGKLPHG</sequence>
<evidence type="ECO:0000256" key="1">
    <source>
        <dbReference type="SAM" id="MobiDB-lite"/>
    </source>
</evidence>
<reference evidence="2 3" key="1">
    <citation type="submission" date="2016-07" db="EMBL/GenBank/DDBJ databases">
        <title>Pervasive Adenine N6-methylation of Active Genes in Fungi.</title>
        <authorList>
            <consortium name="DOE Joint Genome Institute"/>
            <person name="Mondo S.J."/>
            <person name="Dannebaum R.O."/>
            <person name="Kuo R.C."/>
            <person name="Labutti K."/>
            <person name="Haridas S."/>
            <person name="Kuo A."/>
            <person name="Salamov A."/>
            <person name="Ahrendt S.R."/>
            <person name="Lipzen A."/>
            <person name="Sullivan W."/>
            <person name="Andreopoulos W.B."/>
            <person name="Clum A."/>
            <person name="Lindquist E."/>
            <person name="Daum C."/>
            <person name="Ramamoorthy G.K."/>
            <person name="Gryganskyi A."/>
            <person name="Culley D."/>
            <person name="Magnuson J.K."/>
            <person name="James T.Y."/>
            <person name="O'Malley M.A."/>
            <person name="Stajich J.E."/>
            <person name="Spatafora J.W."/>
            <person name="Visel A."/>
            <person name="Grigoriev I.V."/>
        </authorList>
    </citation>
    <scope>NUCLEOTIDE SEQUENCE [LARGE SCALE GENOMIC DNA]</scope>
    <source>
        <strain evidence="2 3">CBS 129021</strain>
    </source>
</reference>
<dbReference type="InParanoid" id="A0A1Y2EJR1"/>
<evidence type="ECO:0000313" key="2">
    <source>
        <dbReference type="EMBL" id="ORY71780.1"/>
    </source>
</evidence>
<dbReference type="EMBL" id="MCFJ01000001">
    <property type="protein sequence ID" value="ORY71780.1"/>
    <property type="molecule type" value="Genomic_DNA"/>
</dbReference>
<proteinExistence type="predicted"/>
<feature type="compositionally biased region" description="Low complexity" evidence="1">
    <location>
        <begin position="126"/>
        <end position="138"/>
    </location>
</feature>
<evidence type="ECO:0000313" key="3">
    <source>
        <dbReference type="Proteomes" id="UP000193689"/>
    </source>
</evidence>
<dbReference type="AlphaFoldDB" id="A0A1Y2EJR1"/>
<feature type="region of interest" description="Disordered" evidence="1">
    <location>
        <begin position="303"/>
        <end position="343"/>
    </location>
</feature>
<organism evidence="2 3">
    <name type="scientific">Pseudomassariella vexata</name>
    <dbReference type="NCBI Taxonomy" id="1141098"/>
    <lineage>
        <taxon>Eukaryota</taxon>
        <taxon>Fungi</taxon>
        <taxon>Dikarya</taxon>
        <taxon>Ascomycota</taxon>
        <taxon>Pezizomycotina</taxon>
        <taxon>Sordariomycetes</taxon>
        <taxon>Xylariomycetidae</taxon>
        <taxon>Amphisphaeriales</taxon>
        <taxon>Pseudomassariaceae</taxon>
        <taxon>Pseudomassariella</taxon>
    </lineage>
</organism>
<gene>
    <name evidence="2" type="ORF">BCR38DRAFT_470656</name>
</gene>
<feature type="compositionally biased region" description="Low complexity" evidence="1">
    <location>
        <begin position="315"/>
        <end position="333"/>
    </location>
</feature>
<name>A0A1Y2EJR1_9PEZI</name>
<dbReference type="RefSeq" id="XP_040721372.1">
    <property type="nucleotide sequence ID" value="XM_040862840.1"/>
</dbReference>
<dbReference type="GeneID" id="63779052"/>
<protein>
    <submittedName>
        <fullName evidence="2">Uncharacterized protein</fullName>
    </submittedName>
</protein>
<keyword evidence="3" id="KW-1185">Reference proteome</keyword>
<feature type="region of interest" description="Disordered" evidence="1">
    <location>
        <begin position="21"/>
        <end position="201"/>
    </location>
</feature>